<keyword evidence="7" id="KW-0175">Coiled coil</keyword>
<evidence type="ECO:0000256" key="7">
    <source>
        <dbReference type="SAM" id="Coils"/>
    </source>
</evidence>
<evidence type="ECO:0008006" key="14">
    <source>
        <dbReference type="Google" id="ProtNLM"/>
    </source>
</evidence>
<keyword evidence="6" id="KW-0067">ATP-binding</keyword>
<dbReference type="InterPro" id="IPR041118">
    <property type="entry name" value="Rx_N"/>
</dbReference>
<dbReference type="GO" id="GO:0051707">
    <property type="term" value="P:response to other organism"/>
    <property type="evidence" value="ECO:0007669"/>
    <property type="project" value="UniProtKB-ARBA"/>
</dbReference>
<feature type="coiled-coil region" evidence="7">
    <location>
        <begin position="12"/>
        <end position="63"/>
    </location>
</feature>
<dbReference type="Gene3D" id="1.10.10.10">
    <property type="entry name" value="Winged helix-like DNA-binding domain superfamily/Winged helix DNA-binding domain"/>
    <property type="match status" value="1"/>
</dbReference>
<dbReference type="EMBL" id="AYRZ02000011">
    <property type="protein sequence ID" value="PHT68975.1"/>
    <property type="molecule type" value="Genomic_DNA"/>
</dbReference>
<dbReference type="Gramene" id="PHT68975">
    <property type="protein sequence ID" value="PHT68975"/>
    <property type="gene ID" value="T459_28462"/>
</dbReference>
<dbReference type="GO" id="GO:0005524">
    <property type="term" value="F:ATP binding"/>
    <property type="evidence" value="ECO:0007669"/>
    <property type="project" value="UniProtKB-KW"/>
</dbReference>
<dbReference type="PRINTS" id="PR00364">
    <property type="entry name" value="DISEASERSIST"/>
</dbReference>
<reference evidence="12 13" key="2">
    <citation type="journal article" date="2017" name="Genome Biol.">
        <title>New reference genome sequences of hot pepper reveal the massive evolution of plant disease-resistance genes by retroduplication.</title>
        <authorList>
            <person name="Kim S."/>
            <person name="Park J."/>
            <person name="Yeom S.I."/>
            <person name="Kim Y.M."/>
            <person name="Seo E."/>
            <person name="Kim K.T."/>
            <person name="Kim M.S."/>
            <person name="Lee J.M."/>
            <person name="Cheong K."/>
            <person name="Shin H.S."/>
            <person name="Kim S.B."/>
            <person name="Han K."/>
            <person name="Lee J."/>
            <person name="Park M."/>
            <person name="Lee H.A."/>
            <person name="Lee H.Y."/>
            <person name="Lee Y."/>
            <person name="Oh S."/>
            <person name="Lee J.H."/>
            <person name="Choi E."/>
            <person name="Choi E."/>
            <person name="Lee S.E."/>
            <person name="Jeon J."/>
            <person name="Kim H."/>
            <person name="Choi G."/>
            <person name="Song H."/>
            <person name="Lee J."/>
            <person name="Lee S.C."/>
            <person name="Kwon J.K."/>
            <person name="Lee H.Y."/>
            <person name="Koo N."/>
            <person name="Hong Y."/>
            <person name="Kim R.W."/>
            <person name="Kang W.H."/>
            <person name="Huh J.H."/>
            <person name="Kang B.C."/>
            <person name="Yang T.J."/>
            <person name="Lee Y.H."/>
            <person name="Bennetzen J.L."/>
            <person name="Choi D."/>
        </authorList>
    </citation>
    <scope>NUCLEOTIDE SEQUENCE [LARGE SCALE GENOMIC DNA]</scope>
    <source>
        <strain evidence="13">cv. CM334</strain>
    </source>
</reference>
<feature type="domain" description="NB-ARC" evidence="8">
    <location>
        <begin position="147"/>
        <end position="304"/>
    </location>
</feature>
<dbReference type="Pfam" id="PF23559">
    <property type="entry name" value="WHD_DRP"/>
    <property type="match status" value="1"/>
</dbReference>
<keyword evidence="4" id="KW-0547">Nucleotide-binding</keyword>
<dbReference type="SUPFAM" id="SSF52540">
    <property type="entry name" value="P-loop containing nucleoside triphosphate hydrolases"/>
    <property type="match status" value="1"/>
</dbReference>
<dbReference type="InterPro" id="IPR032675">
    <property type="entry name" value="LRR_dom_sf"/>
</dbReference>
<sequence>MFQKNKHDVRVLKKLRMTLLGLQAVLSDAENKQTSNRHVSQWLIELRDAVDGAENLIEEVNYEALRLKVEGQQQNLAETKVSDLNLCLSDDVFLNKKEKLEDTIETLEDLQKQIGLLGLKEHFASTKQETRRFSTSLVDESGVFGRQNEIEDLIDRLLSKDENGENLTVVPIVGMGGLGKTTLAKAVYNDERVKDHFELKAWFCVSEQYDAIRITKGLLQEIVKLKESLKGKRFLVVLDDVWNDNYNEWDDLRNLFVQGNIGSKIIVTTRKESVALMMGNKQISMSNLSIEVSWSLFKRHEFKNMDPMGHPELEEVGKQIAAKCKGLPLALKTLAGMLRSKSVVEGWKLILRSEIWELPVNSILPALMLSYNDLPPHLKRCFSYCAIFPKDYPFSLEQVIHLWIANGLIPQEDETIQDSGNQYFLELRSRSLFEKVPNPSQGNTQKFLMHDLVNDLAQITSSKLCIRLEESQGSHMLEKSRQLSYSTGYSGDFEKLTPLYKLEQLRTLLPINIQEYTHIYLSKRVLHNILPTLGSLRALSLSHYKIKELPDDLFVKLKLLRFLDLSWTMIRMLPNSICVLYNLGTLLLSSCKDLEELPLQMEKLINLRHLDISNTSRLKMPLHLSKLKSLQVLVGAKFLLGGLRMADLGEAHNLYGSLSILELQNVVDRREALKAKIREKNHVEKLCLEWSESIADNSQTEREILNELHPHTNIKELQINGYRGTQFPNWLADHLCLKLLVQLSLSNCKCCFSLPALGQLPSLKFLSIRRMHRITAVMEEFYGSLSSKKPFNSLEKLEFAEMPEWKQWHVPGNGEFPTLQNLSIKNCPELRLETPIQLSSLKQFKVNGSPKVVLFDDAELFTSQLQEMKQIVRLSITDCNSLASLPISILPSTLKRIKISRCRKLKLERPVGYCDMFLEELKLVDCDSIADTSSPEYELVPRARELNVSSCHSLTRFLIPTATGGLEIWDCENLEILLMAGGTQITSLFIWDCEKLKRLPEHMQELLPSLMRLTLGNCPEIKSFPEGGLPFNLQVLRIFNCKKLVNALPVKRLPSSLSTLYIDNCPLLKPLLEFNKGEYWPKIAHISTIYIDGEYL</sequence>
<dbReference type="OMA" id="TELEMCK"/>
<evidence type="ECO:0000256" key="4">
    <source>
        <dbReference type="ARBA" id="ARBA00022741"/>
    </source>
</evidence>
<dbReference type="SMART" id="SM00369">
    <property type="entry name" value="LRR_TYP"/>
    <property type="match status" value="2"/>
</dbReference>
<dbReference type="GO" id="GO:0006952">
    <property type="term" value="P:defense response"/>
    <property type="evidence" value="ECO:0007669"/>
    <property type="project" value="UniProtKB-KW"/>
</dbReference>
<evidence type="ECO:0000313" key="13">
    <source>
        <dbReference type="Proteomes" id="UP000222542"/>
    </source>
</evidence>
<dbReference type="FunFam" id="1.10.10.10:FF:000322">
    <property type="entry name" value="Probable disease resistance protein At1g63360"/>
    <property type="match status" value="1"/>
</dbReference>
<proteinExistence type="inferred from homology"/>
<dbReference type="InterPro" id="IPR056789">
    <property type="entry name" value="LRR_R13L1-DRL21"/>
</dbReference>
<evidence type="ECO:0000256" key="3">
    <source>
        <dbReference type="ARBA" id="ARBA00022737"/>
    </source>
</evidence>
<dbReference type="Pfam" id="PF00931">
    <property type="entry name" value="NB-ARC"/>
    <property type="match status" value="1"/>
</dbReference>
<dbReference type="GO" id="GO:0043531">
    <property type="term" value="F:ADP binding"/>
    <property type="evidence" value="ECO:0007669"/>
    <property type="project" value="InterPro"/>
</dbReference>
<evidence type="ECO:0000256" key="2">
    <source>
        <dbReference type="ARBA" id="ARBA00022614"/>
    </source>
</evidence>
<evidence type="ECO:0000259" key="8">
    <source>
        <dbReference type="Pfam" id="PF00931"/>
    </source>
</evidence>
<gene>
    <name evidence="12" type="ORF">T459_28462</name>
</gene>
<dbReference type="Proteomes" id="UP000222542">
    <property type="component" value="Unassembled WGS sequence"/>
</dbReference>
<dbReference type="InterPro" id="IPR002182">
    <property type="entry name" value="NB-ARC"/>
</dbReference>
<name>A0A2G2YGY0_CAPAN</name>
<dbReference type="Pfam" id="PF25019">
    <property type="entry name" value="LRR_R13L1-DRL21"/>
    <property type="match status" value="1"/>
</dbReference>
<evidence type="ECO:0000259" key="11">
    <source>
        <dbReference type="Pfam" id="PF25019"/>
    </source>
</evidence>
<comment type="similarity">
    <text evidence="1">Belongs to the disease resistance NB-LRR family.</text>
</comment>
<dbReference type="PANTHER" id="PTHR36766:SF51">
    <property type="entry name" value="DISEASE RESISTANCE RPP13-LIKE PROTEIN 1"/>
    <property type="match status" value="1"/>
</dbReference>
<comment type="caution">
    <text evidence="12">The sequence shown here is derived from an EMBL/GenBank/DDBJ whole genome shotgun (WGS) entry which is preliminary data.</text>
</comment>
<dbReference type="Gene3D" id="3.80.10.10">
    <property type="entry name" value="Ribonuclease Inhibitor"/>
    <property type="match status" value="2"/>
</dbReference>
<dbReference type="Gene3D" id="3.40.50.300">
    <property type="entry name" value="P-loop containing nucleotide triphosphate hydrolases"/>
    <property type="match status" value="1"/>
</dbReference>
<dbReference type="InterPro" id="IPR058922">
    <property type="entry name" value="WHD_DRP"/>
</dbReference>
<dbReference type="Gene3D" id="1.20.5.4130">
    <property type="match status" value="1"/>
</dbReference>
<feature type="domain" description="Disease resistance N-terminal" evidence="9">
    <location>
        <begin position="10"/>
        <end position="74"/>
    </location>
</feature>
<evidence type="ECO:0000259" key="10">
    <source>
        <dbReference type="Pfam" id="PF23559"/>
    </source>
</evidence>
<evidence type="ECO:0000313" key="12">
    <source>
        <dbReference type="EMBL" id="PHT68975.1"/>
    </source>
</evidence>
<dbReference type="Pfam" id="PF18052">
    <property type="entry name" value="Rx_N"/>
    <property type="match status" value="1"/>
</dbReference>
<dbReference type="InterPro" id="IPR027417">
    <property type="entry name" value="P-loop_NTPase"/>
</dbReference>
<dbReference type="AlphaFoldDB" id="A0A2G2YGY0"/>
<feature type="domain" description="Disease resistance protein winged helix" evidence="10">
    <location>
        <begin position="387"/>
        <end position="457"/>
    </location>
</feature>
<evidence type="ECO:0000256" key="6">
    <source>
        <dbReference type="ARBA" id="ARBA00022840"/>
    </source>
</evidence>
<keyword evidence="3" id="KW-0677">Repeat</keyword>
<reference evidence="12 13" key="1">
    <citation type="journal article" date="2014" name="Nat. Genet.">
        <title>Genome sequence of the hot pepper provides insights into the evolution of pungency in Capsicum species.</title>
        <authorList>
            <person name="Kim S."/>
            <person name="Park M."/>
            <person name="Yeom S.I."/>
            <person name="Kim Y.M."/>
            <person name="Lee J.M."/>
            <person name="Lee H.A."/>
            <person name="Seo E."/>
            <person name="Choi J."/>
            <person name="Cheong K."/>
            <person name="Kim K.T."/>
            <person name="Jung K."/>
            <person name="Lee G.W."/>
            <person name="Oh S.K."/>
            <person name="Bae C."/>
            <person name="Kim S.B."/>
            <person name="Lee H.Y."/>
            <person name="Kim S.Y."/>
            <person name="Kim M.S."/>
            <person name="Kang B.C."/>
            <person name="Jo Y.D."/>
            <person name="Yang H.B."/>
            <person name="Jeong H.J."/>
            <person name="Kang W.H."/>
            <person name="Kwon J.K."/>
            <person name="Shin C."/>
            <person name="Lim J.Y."/>
            <person name="Park J.H."/>
            <person name="Huh J.H."/>
            <person name="Kim J.S."/>
            <person name="Kim B.D."/>
            <person name="Cohen O."/>
            <person name="Paran I."/>
            <person name="Suh M.C."/>
            <person name="Lee S.B."/>
            <person name="Kim Y.K."/>
            <person name="Shin Y."/>
            <person name="Noh S.J."/>
            <person name="Park J."/>
            <person name="Seo Y.S."/>
            <person name="Kwon S.Y."/>
            <person name="Kim H.A."/>
            <person name="Park J.M."/>
            <person name="Kim H.J."/>
            <person name="Choi S.B."/>
            <person name="Bosland P.W."/>
            <person name="Reeves G."/>
            <person name="Jo S.H."/>
            <person name="Lee B.W."/>
            <person name="Cho H.T."/>
            <person name="Choi H.S."/>
            <person name="Lee M.S."/>
            <person name="Yu Y."/>
            <person name="Do Choi Y."/>
            <person name="Park B.S."/>
            <person name="van Deynze A."/>
            <person name="Ashrafi H."/>
            <person name="Hill T."/>
            <person name="Kim W.T."/>
            <person name="Pai H.S."/>
            <person name="Ahn H.K."/>
            <person name="Yeam I."/>
            <person name="Giovannoni J.J."/>
            <person name="Rose J.K."/>
            <person name="Sorensen I."/>
            <person name="Lee S.J."/>
            <person name="Kim R.W."/>
            <person name="Choi I.Y."/>
            <person name="Choi B.S."/>
            <person name="Lim J.S."/>
            <person name="Lee Y.H."/>
            <person name="Choi D."/>
        </authorList>
    </citation>
    <scope>NUCLEOTIDE SEQUENCE [LARGE SCALE GENOMIC DNA]</scope>
    <source>
        <strain evidence="13">cv. CM334</strain>
    </source>
</reference>
<dbReference type="SUPFAM" id="SSF52058">
    <property type="entry name" value="L domain-like"/>
    <property type="match status" value="2"/>
</dbReference>
<evidence type="ECO:0000256" key="1">
    <source>
        <dbReference type="ARBA" id="ARBA00008894"/>
    </source>
</evidence>
<dbReference type="InterPro" id="IPR003591">
    <property type="entry name" value="Leu-rich_rpt_typical-subtyp"/>
</dbReference>
<keyword evidence="2" id="KW-0433">Leucine-rich repeat</keyword>
<evidence type="ECO:0000259" key="9">
    <source>
        <dbReference type="Pfam" id="PF18052"/>
    </source>
</evidence>
<accession>A0A2G2YGY0</accession>
<keyword evidence="13" id="KW-1185">Reference proteome</keyword>
<keyword evidence="5" id="KW-0611">Plant defense</keyword>
<feature type="domain" description="R13L1/DRL21-like LRR repeat region" evidence="11">
    <location>
        <begin position="646"/>
        <end position="771"/>
    </location>
</feature>
<evidence type="ECO:0000256" key="5">
    <source>
        <dbReference type="ARBA" id="ARBA00022821"/>
    </source>
</evidence>
<dbReference type="InterPro" id="IPR036388">
    <property type="entry name" value="WH-like_DNA-bd_sf"/>
</dbReference>
<protein>
    <recommendedName>
        <fullName evidence="14">Disease resistance RPP13-like protein 1</fullName>
    </recommendedName>
</protein>
<organism evidence="12 13">
    <name type="scientific">Capsicum annuum</name>
    <name type="common">Capsicum pepper</name>
    <dbReference type="NCBI Taxonomy" id="4072"/>
    <lineage>
        <taxon>Eukaryota</taxon>
        <taxon>Viridiplantae</taxon>
        <taxon>Streptophyta</taxon>
        <taxon>Embryophyta</taxon>
        <taxon>Tracheophyta</taxon>
        <taxon>Spermatophyta</taxon>
        <taxon>Magnoliopsida</taxon>
        <taxon>eudicotyledons</taxon>
        <taxon>Gunneridae</taxon>
        <taxon>Pentapetalae</taxon>
        <taxon>asterids</taxon>
        <taxon>lamiids</taxon>
        <taxon>Solanales</taxon>
        <taxon>Solanaceae</taxon>
        <taxon>Solanoideae</taxon>
        <taxon>Capsiceae</taxon>
        <taxon>Capsicum</taxon>
    </lineage>
</organism>
<dbReference type="PANTHER" id="PTHR36766">
    <property type="entry name" value="PLANT BROAD-SPECTRUM MILDEW RESISTANCE PROTEIN RPW8"/>
    <property type="match status" value="1"/>
</dbReference>